<sequence>MYNIHSTNTDTSHRTKSQEPILKNESHEHP</sequence>
<keyword evidence="3" id="KW-1185">Reference proteome</keyword>
<feature type="region of interest" description="Disordered" evidence="1">
    <location>
        <begin position="1"/>
        <end position="30"/>
    </location>
</feature>
<gene>
    <name evidence="2" type="ORF">PITC_084100</name>
</gene>
<proteinExistence type="predicted"/>
<evidence type="ECO:0000256" key="1">
    <source>
        <dbReference type="SAM" id="MobiDB-lite"/>
    </source>
</evidence>
<dbReference type="Proteomes" id="UP000030104">
    <property type="component" value="Unassembled WGS sequence"/>
</dbReference>
<feature type="compositionally biased region" description="Basic and acidic residues" evidence="1">
    <location>
        <begin position="11"/>
        <end position="30"/>
    </location>
</feature>
<evidence type="ECO:0000313" key="3">
    <source>
        <dbReference type="Proteomes" id="UP000030104"/>
    </source>
</evidence>
<protein>
    <submittedName>
        <fullName evidence="2">Uncharacterized protein</fullName>
    </submittedName>
</protein>
<organism evidence="2 3">
    <name type="scientific">Penicillium italicum</name>
    <name type="common">Blue mold</name>
    <dbReference type="NCBI Taxonomy" id="40296"/>
    <lineage>
        <taxon>Eukaryota</taxon>
        <taxon>Fungi</taxon>
        <taxon>Dikarya</taxon>
        <taxon>Ascomycota</taxon>
        <taxon>Pezizomycotina</taxon>
        <taxon>Eurotiomycetes</taxon>
        <taxon>Eurotiomycetidae</taxon>
        <taxon>Eurotiales</taxon>
        <taxon>Aspergillaceae</taxon>
        <taxon>Penicillium</taxon>
    </lineage>
</organism>
<dbReference type="HOGENOM" id="CLU_3406522_0_0_1"/>
<evidence type="ECO:0000313" key="2">
    <source>
        <dbReference type="EMBL" id="KGO74634.1"/>
    </source>
</evidence>
<name>A0A0A2L3R8_PENIT</name>
<feature type="compositionally biased region" description="Polar residues" evidence="1">
    <location>
        <begin position="1"/>
        <end position="10"/>
    </location>
</feature>
<dbReference type="EMBL" id="JQGA01000590">
    <property type="protein sequence ID" value="KGO74634.1"/>
    <property type="molecule type" value="Genomic_DNA"/>
</dbReference>
<reference evidence="2 3" key="1">
    <citation type="journal article" date="2015" name="Mol. Plant Microbe Interact.">
        <title>Genome, transcriptome, and functional analyses of Penicillium expansum provide new insights into secondary metabolism and pathogenicity.</title>
        <authorList>
            <person name="Ballester A.R."/>
            <person name="Marcet-Houben M."/>
            <person name="Levin E."/>
            <person name="Sela N."/>
            <person name="Selma-Lazaro C."/>
            <person name="Carmona L."/>
            <person name="Wisniewski M."/>
            <person name="Droby S."/>
            <person name="Gonzalez-Candelas L."/>
            <person name="Gabaldon T."/>
        </authorList>
    </citation>
    <scope>NUCLEOTIDE SEQUENCE [LARGE SCALE GENOMIC DNA]</scope>
    <source>
        <strain evidence="2 3">PHI-1</strain>
    </source>
</reference>
<comment type="caution">
    <text evidence="2">The sequence shown here is derived from an EMBL/GenBank/DDBJ whole genome shotgun (WGS) entry which is preliminary data.</text>
</comment>
<dbReference type="AlphaFoldDB" id="A0A0A2L3R8"/>
<accession>A0A0A2L3R8</accession>